<keyword evidence="5 10" id="KW-0808">Transferase</keyword>
<dbReference type="UniPathway" id="UPA00958"/>
<comment type="subcellular location">
    <subcellularLocation>
        <location evidence="10">Cell membrane</location>
    </subcellularLocation>
</comment>
<sequence length="415" mass="44382">MMLYRLLISIFAGWVLLRLALKGERTALRERLGYAPGADVPHLWLHAASNGELASARPLIEAWQRDRPDLPLVITCNSESGVALARRMGLPAARAPLDLGRAVRRFCETWQVAGHVAMESEIWPNRFACVPGPVALLGARMSEGTARTWGRFPRLARATLGRVGYASAQDTGSRERLKALGVPAQALGPVVNLKVYYVPPQDVVPDDALRAAFPPGETWLAASTHPGEDAIVLEAHRLARQKRPDLRLILAPRHPARGAEIASEARAAGFETARRSVVEAPEGAAVYVADTLGEMPLWYALAGVVFIGGTLTDRGGHTPFEPAQFDAALIHGPDTRNFAAPFETLDGNGGALAIRDASGLAEALESLGDPARRDGMARRAEELLRPEAPLDAIIADLGALFPPSGGNASRASEDA</sequence>
<comment type="function">
    <text evidence="1 10">Involved in lipopolysaccharide (LPS) biosynthesis. Catalyzes the transfer of 3-deoxy-D-manno-octulosonate (Kdo) residue(s) from CMP-Kdo to lipid IV(A), the tetraacyldisaccharide-1,4'-bisphosphate precursor of lipid A.</text>
</comment>
<dbReference type="GO" id="GO:0005886">
    <property type="term" value="C:plasma membrane"/>
    <property type="evidence" value="ECO:0007669"/>
    <property type="project" value="UniProtKB-SubCell"/>
</dbReference>
<evidence type="ECO:0000256" key="8">
    <source>
        <dbReference type="PIRSR" id="PIRSR639901-1"/>
    </source>
</evidence>
<evidence type="ECO:0000256" key="1">
    <source>
        <dbReference type="ARBA" id="ARBA00003394"/>
    </source>
</evidence>
<dbReference type="GO" id="GO:0043842">
    <property type="term" value="F:Kdo transferase activity"/>
    <property type="evidence" value="ECO:0007669"/>
    <property type="project" value="UniProtKB-EC"/>
</dbReference>
<evidence type="ECO:0000256" key="3">
    <source>
        <dbReference type="ARBA" id="ARBA00012621"/>
    </source>
</evidence>
<comment type="similarity">
    <text evidence="10">Belongs to the glycosyltransferase group 1 family.</text>
</comment>
<evidence type="ECO:0000313" key="12">
    <source>
        <dbReference type="EMBL" id="ETW11096.1"/>
    </source>
</evidence>
<organism evidence="12 13">
    <name type="scientific">Roseivivax marinus</name>
    <dbReference type="NCBI Taxonomy" id="1379903"/>
    <lineage>
        <taxon>Bacteria</taxon>
        <taxon>Pseudomonadati</taxon>
        <taxon>Pseudomonadota</taxon>
        <taxon>Alphaproteobacteria</taxon>
        <taxon>Rhodobacterales</taxon>
        <taxon>Roseobacteraceae</taxon>
        <taxon>Roseivivax</taxon>
    </lineage>
</organism>
<dbReference type="Gene3D" id="3.40.50.11720">
    <property type="entry name" value="3-Deoxy-D-manno-octulosonic-acid transferase, N-terminal domain"/>
    <property type="match status" value="1"/>
</dbReference>
<dbReference type="SUPFAM" id="SSF53756">
    <property type="entry name" value="UDP-Glycosyltransferase/glycogen phosphorylase"/>
    <property type="match status" value="1"/>
</dbReference>
<reference evidence="12 13" key="1">
    <citation type="journal article" date="2014" name="Antonie Van Leeuwenhoek">
        <title>Roseivivax atlanticus sp. nov., isolated from surface seawater of the Atlantic Ocean.</title>
        <authorList>
            <person name="Li G."/>
            <person name="Lai Q."/>
            <person name="Liu X."/>
            <person name="Sun F."/>
            <person name="Shao Z."/>
        </authorList>
    </citation>
    <scope>NUCLEOTIDE SEQUENCE [LARGE SCALE GENOMIC DNA]</scope>
    <source>
        <strain evidence="12 13">22II-s10s</strain>
    </source>
</reference>
<name>W4HG22_9RHOB</name>
<dbReference type="GO" id="GO:0009244">
    <property type="term" value="P:lipopolysaccharide core region biosynthetic process"/>
    <property type="evidence" value="ECO:0007669"/>
    <property type="project" value="UniProtKB-UniRule"/>
</dbReference>
<dbReference type="Gene3D" id="3.40.50.2000">
    <property type="entry name" value="Glycogen Phosphorylase B"/>
    <property type="match status" value="1"/>
</dbReference>
<dbReference type="Pfam" id="PF04413">
    <property type="entry name" value="Glycos_transf_N"/>
    <property type="match status" value="1"/>
</dbReference>
<dbReference type="PANTHER" id="PTHR42755">
    <property type="entry name" value="3-DEOXY-MANNO-OCTULOSONATE CYTIDYLYLTRANSFERASE"/>
    <property type="match status" value="1"/>
</dbReference>
<evidence type="ECO:0000256" key="5">
    <source>
        <dbReference type="ARBA" id="ARBA00022679"/>
    </source>
</evidence>
<feature type="site" description="Transition state stabilizer" evidence="9">
    <location>
        <position position="194"/>
    </location>
</feature>
<dbReference type="PATRIC" id="fig|1317118.6.peg.3849"/>
<dbReference type="eggNOG" id="COG1519">
    <property type="taxonomic scope" value="Bacteria"/>
</dbReference>
<evidence type="ECO:0000256" key="9">
    <source>
        <dbReference type="PIRSR" id="PIRSR639901-2"/>
    </source>
</evidence>
<dbReference type="PANTHER" id="PTHR42755:SF1">
    <property type="entry name" value="3-DEOXY-D-MANNO-OCTULOSONIC ACID TRANSFERASE, MITOCHONDRIAL-RELATED"/>
    <property type="match status" value="1"/>
</dbReference>
<dbReference type="AlphaFoldDB" id="W4HG22"/>
<comment type="catalytic activity">
    <reaction evidence="7 10">
        <text>lipid IVA (E. coli) + CMP-3-deoxy-beta-D-manno-octulosonate = alpha-Kdo-(2-&gt;6)-lipid IVA (E. coli) + CMP + H(+)</text>
        <dbReference type="Rhea" id="RHEA:28066"/>
        <dbReference type="ChEBI" id="CHEBI:15378"/>
        <dbReference type="ChEBI" id="CHEBI:58603"/>
        <dbReference type="ChEBI" id="CHEBI:60364"/>
        <dbReference type="ChEBI" id="CHEBI:60377"/>
        <dbReference type="ChEBI" id="CHEBI:85987"/>
        <dbReference type="EC" id="2.4.99.12"/>
    </reaction>
</comment>
<dbReference type="InterPro" id="IPR039901">
    <property type="entry name" value="Kdotransferase"/>
</dbReference>
<feature type="active site" description="Proton acceptor" evidence="8">
    <location>
        <position position="52"/>
    </location>
</feature>
<evidence type="ECO:0000256" key="6">
    <source>
        <dbReference type="ARBA" id="ARBA00031445"/>
    </source>
</evidence>
<protein>
    <recommendedName>
        <fullName evidence="4 10">3-deoxy-D-manno-octulosonic acid transferase</fullName>
        <shortName evidence="10">Kdo transferase</shortName>
        <ecNumber evidence="3 10">2.4.99.12</ecNumber>
    </recommendedName>
    <alternativeName>
        <fullName evidence="6 10">Lipid IV(A) 3-deoxy-D-manno-octulosonic acid transferase</fullName>
    </alternativeName>
</protein>
<gene>
    <name evidence="12" type="ORF">ATO8_18794</name>
</gene>
<evidence type="ECO:0000256" key="7">
    <source>
        <dbReference type="ARBA" id="ARBA00049183"/>
    </source>
</evidence>
<evidence type="ECO:0000256" key="10">
    <source>
        <dbReference type="RuleBase" id="RU365103"/>
    </source>
</evidence>
<feature type="site" description="Transition state stabilizer" evidence="9">
    <location>
        <position position="119"/>
    </location>
</feature>
<dbReference type="Proteomes" id="UP000019063">
    <property type="component" value="Unassembled WGS sequence"/>
</dbReference>
<dbReference type="InterPro" id="IPR007507">
    <property type="entry name" value="Glycos_transf_N"/>
</dbReference>
<dbReference type="RefSeq" id="WP_051487915.1">
    <property type="nucleotide sequence ID" value="NZ_AQQW01000016.1"/>
</dbReference>
<dbReference type="GO" id="GO:0009245">
    <property type="term" value="P:lipid A biosynthetic process"/>
    <property type="evidence" value="ECO:0007669"/>
    <property type="project" value="TreeGrafter"/>
</dbReference>
<keyword evidence="10" id="KW-1003">Cell membrane</keyword>
<dbReference type="EMBL" id="AQQW01000016">
    <property type="protein sequence ID" value="ETW11096.1"/>
    <property type="molecule type" value="Genomic_DNA"/>
</dbReference>
<evidence type="ECO:0000256" key="4">
    <source>
        <dbReference type="ARBA" id="ARBA00019077"/>
    </source>
</evidence>
<feature type="domain" description="3-deoxy-D-manno-octulosonic-acid transferase N-terminal" evidence="11">
    <location>
        <begin position="28"/>
        <end position="195"/>
    </location>
</feature>
<evidence type="ECO:0000313" key="13">
    <source>
        <dbReference type="Proteomes" id="UP000019063"/>
    </source>
</evidence>
<keyword evidence="10" id="KW-0472">Membrane</keyword>
<evidence type="ECO:0000259" key="11">
    <source>
        <dbReference type="Pfam" id="PF04413"/>
    </source>
</evidence>
<dbReference type="EC" id="2.4.99.12" evidence="3 10"/>
<proteinExistence type="inferred from homology"/>
<dbReference type="InterPro" id="IPR038107">
    <property type="entry name" value="Glycos_transf_N_sf"/>
</dbReference>
<keyword evidence="13" id="KW-1185">Reference proteome</keyword>
<evidence type="ECO:0000256" key="2">
    <source>
        <dbReference type="ARBA" id="ARBA00004713"/>
    </source>
</evidence>
<dbReference type="STRING" id="1379903.ATO8_18794"/>
<comment type="pathway">
    <text evidence="2 10">Bacterial outer membrane biogenesis; LPS core biosynthesis.</text>
</comment>
<accession>W4HG22</accession>
<comment type="caution">
    <text evidence="12">The sequence shown here is derived from an EMBL/GenBank/DDBJ whole genome shotgun (WGS) entry which is preliminary data.</text>
</comment>
<keyword evidence="10" id="KW-0448">Lipopolysaccharide biosynthesis</keyword>